<dbReference type="Proteomes" id="UP001614216">
    <property type="component" value="Unassembled WGS sequence"/>
</dbReference>
<sequence length="292" mass="31754">MATIIKEIEVDVSQLNRFAAIVAKQYDKQSRFLKVTLLDSGERIKVESASTAVINARREDEVAKTFEGTVNADGTVTVPLTYWMLQLDGTVKCDISIITANKTVLSTTLFELEVQEAAAPDDSEIEKDDDYGILIQLIADVQAIKDAEAKRVTAENGRVSAEKSRVSAENSRVNAETTRVNAEAARVKAEQARVSAENSRVDVESKRVTAEKGRVDVESKRVAAETARVQAETKRQQDTSKAITDCNTATDSALKAAATMMIVNDDTGKTYQGAIKVIGGKPVFEYDEVVTG</sequence>
<organism evidence="2 3">
    <name type="scientific">Dorea amylophila</name>
    <dbReference type="NCBI Taxonomy" id="2981789"/>
    <lineage>
        <taxon>Bacteria</taxon>
        <taxon>Bacillati</taxon>
        <taxon>Bacillota</taxon>
        <taxon>Clostridia</taxon>
        <taxon>Lachnospirales</taxon>
        <taxon>Lachnospiraceae</taxon>
        <taxon>Dorea</taxon>
    </lineage>
</organism>
<dbReference type="InterPro" id="IPR018913">
    <property type="entry name" value="BppU_N"/>
</dbReference>
<reference evidence="2 3" key="1">
    <citation type="submission" date="2024-08" db="EMBL/GenBank/DDBJ databases">
        <authorList>
            <person name="Vancuren S.J."/>
            <person name="Allen-Vercoe E."/>
        </authorList>
    </citation>
    <scope>NUCLEOTIDE SEQUENCE [LARGE SCALE GENOMIC DNA]</scope>
    <source>
        <strain evidence="2 3">16-6-I_42_FAA</strain>
    </source>
</reference>
<evidence type="ECO:0000259" key="1">
    <source>
        <dbReference type="Pfam" id="PF10651"/>
    </source>
</evidence>
<gene>
    <name evidence="2" type="ORF">ACIF0M_03320</name>
</gene>
<proteinExistence type="predicted"/>
<dbReference type="Pfam" id="PF10651">
    <property type="entry name" value="BppU_N"/>
    <property type="match status" value="1"/>
</dbReference>
<accession>A0ABW8AXM6</accession>
<name>A0ABW8AXM6_9FIRM</name>
<evidence type="ECO:0000313" key="3">
    <source>
        <dbReference type="Proteomes" id="UP001614216"/>
    </source>
</evidence>
<feature type="domain" description="BppU N-terminal" evidence="1">
    <location>
        <begin position="6"/>
        <end position="132"/>
    </location>
</feature>
<evidence type="ECO:0000313" key="2">
    <source>
        <dbReference type="EMBL" id="MFI7844573.1"/>
    </source>
</evidence>
<protein>
    <recommendedName>
        <fullName evidence="1">BppU N-terminal domain-containing protein</fullName>
    </recommendedName>
</protein>
<comment type="caution">
    <text evidence="2">The sequence shown here is derived from an EMBL/GenBank/DDBJ whole genome shotgun (WGS) entry which is preliminary data.</text>
</comment>
<dbReference type="RefSeq" id="WP_396569118.1">
    <property type="nucleotide sequence ID" value="NZ_JBITRD010000002.1"/>
</dbReference>
<keyword evidence="3" id="KW-1185">Reference proteome</keyword>
<dbReference type="EMBL" id="JBITRD010000002">
    <property type="protein sequence ID" value="MFI7844573.1"/>
    <property type="molecule type" value="Genomic_DNA"/>
</dbReference>